<dbReference type="InterPro" id="IPR006342">
    <property type="entry name" value="FkbM_mtfrase"/>
</dbReference>
<keyword evidence="2" id="KW-0808">Transferase</keyword>
<evidence type="ECO:0000313" key="3">
    <source>
        <dbReference type="Proteomes" id="UP001595548"/>
    </source>
</evidence>
<dbReference type="Pfam" id="PF05050">
    <property type="entry name" value="Methyltransf_21"/>
    <property type="match status" value="1"/>
</dbReference>
<dbReference type="InterPro" id="IPR052514">
    <property type="entry name" value="SAM-dependent_MTase"/>
</dbReference>
<evidence type="ECO:0000313" key="2">
    <source>
        <dbReference type="EMBL" id="MFC3155612.1"/>
    </source>
</evidence>
<dbReference type="Gene3D" id="3.90.550.20">
    <property type="match status" value="1"/>
</dbReference>
<keyword evidence="3" id="KW-1185">Reference proteome</keyword>
<reference evidence="3" key="1">
    <citation type="journal article" date="2019" name="Int. J. Syst. Evol. Microbiol.">
        <title>The Global Catalogue of Microorganisms (GCM) 10K type strain sequencing project: providing services to taxonomists for standard genome sequencing and annotation.</title>
        <authorList>
            <consortium name="The Broad Institute Genomics Platform"/>
            <consortium name="The Broad Institute Genome Sequencing Center for Infectious Disease"/>
            <person name="Wu L."/>
            <person name="Ma J."/>
        </authorList>
    </citation>
    <scope>NUCLEOTIDE SEQUENCE [LARGE SCALE GENOMIC DNA]</scope>
    <source>
        <strain evidence="3">KCTC 52141</strain>
    </source>
</reference>
<dbReference type="SUPFAM" id="SSF53335">
    <property type="entry name" value="S-adenosyl-L-methionine-dependent methyltransferases"/>
    <property type="match status" value="1"/>
</dbReference>
<comment type="caution">
    <text evidence="2">The sequence shown here is derived from an EMBL/GenBank/DDBJ whole genome shotgun (WGS) entry which is preliminary data.</text>
</comment>
<dbReference type="NCBIfam" id="TIGR01444">
    <property type="entry name" value="fkbM_fam"/>
    <property type="match status" value="1"/>
</dbReference>
<dbReference type="Proteomes" id="UP001595548">
    <property type="component" value="Unassembled WGS sequence"/>
</dbReference>
<feature type="domain" description="Methyltransferase FkbM" evidence="1">
    <location>
        <begin position="86"/>
        <end position="239"/>
    </location>
</feature>
<dbReference type="GO" id="GO:0008168">
    <property type="term" value="F:methyltransferase activity"/>
    <property type="evidence" value="ECO:0007669"/>
    <property type="project" value="UniProtKB-KW"/>
</dbReference>
<dbReference type="InterPro" id="IPR008441">
    <property type="entry name" value="AfumC-like_glycosyl_Trfase"/>
</dbReference>
<dbReference type="Pfam" id="PF05704">
    <property type="entry name" value="Caps_synth"/>
    <property type="match status" value="1"/>
</dbReference>
<keyword evidence="2" id="KW-0489">Methyltransferase</keyword>
<name>A0ABV7HPE5_9GAMM</name>
<dbReference type="PANTHER" id="PTHR34203:SF15">
    <property type="entry name" value="SLL1173 PROTEIN"/>
    <property type="match status" value="1"/>
</dbReference>
<dbReference type="RefSeq" id="WP_382416401.1">
    <property type="nucleotide sequence ID" value="NZ_AP031500.1"/>
</dbReference>
<organism evidence="2 3">
    <name type="scientific">Gilvimarinus japonicus</name>
    <dbReference type="NCBI Taxonomy" id="1796469"/>
    <lineage>
        <taxon>Bacteria</taxon>
        <taxon>Pseudomonadati</taxon>
        <taxon>Pseudomonadota</taxon>
        <taxon>Gammaproteobacteria</taxon>
        <taxon>Cellvibrionales</taxon>
        <taxon>Cellvibrionaceae</taxon>
        <taxon>Gilvimarinus</taxon>
    </lineage>
</organism>
<dbReference type="GO" id="GO:0032259">
    <property type="term" value="P:methylation"/>
    <property type="evidence" value="ECO:0007669"/>
    <property type="project" value="UniProtKB-KW"/>
</dbReference>
<dbReference type="PANTHER" id="PTHR34203">
    <property type="entry name" value="METHYLTRANSFERASE, FKBM FAMILY PROTEIN"/>
    <property type="match status" value="1"/>
</dbReference>
<protein>
    <submittedName>
        <fullName evidence="2">FkbM family methyltransferase</fullName>
    </submittedName>
</protein>
<dbReference type="EMBL" id="JBHRTL010000006">
    <property type="protein sequence ID" value="MFC3155612.1"/>
    <property type="molecule type" value="Genomic_DNA"/>
</dbReference>
<dbReference type="InterPro" id="IPR029044">
    <property type="entry name" value="Nucleotide-diphossugar_trans"/>
</dbReference>
<evidence type="ECO:0000259" key="1">
    <source>
        <dbReference type="Pfam" id="PF05050"/>
    </source>
</evidence>
<sequence length="514" mass="59202">MLTLSESQKEDFFSFLSKEFDQLENTEIISEDDFVKIEQNSSLVYFSKPMPDIIYIHILCGYEEWLKRKYSLPGFVEVEEGDVVIDCGGYVGGFSISAQKIARQVHIFEPNVNNFNACLKNFKEKRNVIVSDLGLYNSDGVVKFHVSSNNVEHSILTPDSGAVLSTEEISVITLNSYANKNNIDAIDFLKLEAEGVELEILDGLGNIRPKKIAVDISPEREGCSPKLHFISRLSSLGYQVKVRGNVLFAKLFSEKLAVQEKPFPNVIWSMWYQGEGHAPKLVKKCFEGWRNLNPDYNFYVLDKADVECLLEGFGVDVGGMTLQALSDVVRVALLKRFGGVWVDSTTYPVSSLESWLEKDEHHDFFCFRKEKLLDRKIASWFIASAPGSYIINSWYDEVKRFWSCRRDLELHDNGDFIIPKNPEQSVAKSKSKMYPYFWFHYLFGYLLQVDEEFRKEWAKTIFKYDSAAVSVQKGMVREAVKVESSPLYKLNWRVEYDSFKVYFDKVANQIEWRG</sequence>
<dbReference type="InterPro" id="IPR029063">
    <property type="entry name" value="SAM-dependent_MTases_sf"/>
</dbReference>
<proteinExistence type="predicted"/>
<gene>
    <name evidence="2" type="ORF">ACFOEB_10410</name>
</gene>
<dbReference type="Gene3D" id="3.40.50.150">
    <property type="entry name" value="Vaccinia Virus protein VP39"/>
    <property type="match status" value="1"/>
</dbReference>
<accession>A0ABV7HPE5</accession>
<dbReference type="SUPFAM" id="SSF53448">
    <property type="entry name" value="Nucleotide-diphospho-sugar transferases"/>
    <property type="match status" value="1"/>
</dbReference>